<evidence type="ECO:0000256" key="4">
    <source>
        <dbReference type="PIRSR" id="PIRSR000103-1"/>
    </source>
</evidence>
<dbReference type="SUPFAM" id="SSF48179">
    <property type="entry name" value="6-phosphogluconate dehydrogenase C-terminal domain-like"/>
    <property type="match status" value="1"/>
</dbReference>
<dbReference type="GO" id="GO:0016491">
    <property type="term" value="F:oxidoreductase activity"/>
    <property type="evidence" value="ECO:0007669"/>
    <property type="project" value="UniProtKB-KW"/>
</dbReference>
<dbReference type="InterPro" id="IPR015815">
    <property type="entry name" value="HIBADH-related"/>
</dbReference>
<reference evidence="7" key="1">
    <citation type="submission" date="2022-05" db="EMBL/GenBank/DDBJ databases">
        <title>Comparative Genomics of Spacecraft Associated Microbes.</title>
        <authorList>
            <person name="Tran M.T."/>
            <person name="Wright A."/>
            <person name="Seuylemezian A."/>
            <person name="Eisen J."/>
            <person name="Coil D."/>
        </authorList>
    </citation>
    <scope>NUCLEOTIDE SEQUENCE</scope>
    <source>
        <strain evidence="7">214.1.1</strain>
    </source>
</reference>
<feature type="domain" description="3-hydroxyisobutyrate dehydrogenase-like NAD-binding" evidence="6">
    <location>
        <begin position="163"/>
        <end position="284"/>
    </location>
</feature>
<keyword evidence="2" id="KW-0560">Oxidoreductase</keyword>
<gene>
    <name evidence="7" type="ORF">M3202_19370</name>
</gene>
<dbReference type="SUPFAM" id="SSF51735">
    <property type="entry name" value="NAD(P)-binding Rossmann-fold domains"/>
    <property type="match status" value="1"/>
</dbReference>
<dbReference type="Pfam" id="PF14833">
    <property type="entry name" value="NAD_binding_11"/>
    <property type="match status" value="1"/>
</dbReference>
<dbReference type="Proteomes" id="UP001139179">
    <property type="component" value="Unassembled WGS sequence"/>
</dbReference>
<dbReference type="GO" id="GO:0050661">
    <property type="term" value="F:NADP binding"/>
    <property type="evidence" value="ECO:0007669"/>
    <property type="project" value="InterPro"/>
</dbReference>
<feature type="active site" evidence="4">
    <location>
        <position position="169"/>
    </location>
</feature>
<comment type="caution">
    <text evidence="7">The sequence shown here is derived from an EMBL/GenBank/DDBJ whole genome shotgun (WGS) entry which is preliminary data.</text>
</comment>
<comment type="similarity">
    <text evidence="1">Belongs to the HIBADH-related family.</text>
</comment>
<dbReference type="Pfam" id="PF03446">
    <property type="entry name" value="NAD_binding_2"/>
    <property type="match status" value="1"/>
</dbReference>
<dbReference type="InterPro" id="IPR029154">
    <property type="entry name" value="HIBADH-like_NADP-bd"/>
</dbReference>
<keyword evidence="8" id="KW-1185">Reference proteome</keyword>
<feature type="domain" description="6-phosphogluconate dehydrogenase NADP-binding" evidence="5">
    <location>
        <begin position="2"/>
        <end position="160"/>
    </location>
</feature>
<name>A0A9X2DTP9_9BACI</name>
<dbReference type="InterPro" id="IPR006115">
    <property type="entry name" value="6PGDH_NADP-bd"/>
</dbReference>
<dbReference type="EMBL" id="JAMBOL010000031">
    <property type="protein sequence ID" value="MCM3716208.1"/>
    <property type="molecule type" value="Genomic_DNA"/>
</dbReference>
<dbReference type="AlphaFoldDB" id="A0A9X2DTP9"/>
<dbReference type="RefSeq" id="WP_251224879.1">
    <property type="nucleotide sequence ID" value="NZ_JAMBOL010000031.1"/>
</dbReference>
<evidence type="ECO:0000313" key="7">
    <source>
        <dbReference type="EMBL" id="MCM3716208.1"/>
    </source>
</evidence>
<dbReference type="Gene3D" id="1.10.1040.10">
    <property type="entry name" value="N-(1-d-carboxylethyl)-l-norvaline Dehydrogenase, domain 2"/>
    <property type="match status" value="1"/>
</dbReference>
<proteinExistence type="inferred from homology"/>
<protein>
    <submittedName>
        <fullName evidence="7">NAD(P)-dependent oxidoreductase</fullName>
    </submittedName>
</protein>
<keyword evidence="3" id="KW-0520">NAD</keyword>
<evidence type="ECO:0000259" key="6">
    <source>
        <dbReference type="Pfam" id="PF14833"/>
    </source>
</evidence>
<dbReference type="InterPro" id="IPR036291">
    <property type="entry name" value="NAD(P)-bd_dom_sf"/>
</dbReference>
<dbReference type="PIRSF" id="PIRSF000103">
    <property type="entry name" value="HIBADH"/>
    <property type="match status" value="1"/>
</dbReference>
<evidence type="ECO:0000256" key="1">
    <source>
        <dbReference type="ARBA" id="ARBA00009080"/>
    </source>
</evidence>
<dbReference type="PANTHER" id="PTHR43060">
    <property type="entry name" value="3-HYDROXYISOBUTYRATE DEHYDROGENASE-LIKE 1, MITOCHONDRIAL-RELATED"/>
    <property type="match status" value="1"/>
</dbReference>
<sequence length="296" mass="31539">MKVGFIGTGVMGSRMIKQFLQQHTVLIYNRSPEKTKELVELGAERLDNVAAVAQMADIICTCLSMPGDVIDVYEGEKGILAHARPGAICIDFTTVGAETSRELFAEAAKQKIDYLDAPVSGGPEGVEQGTLTIMVGGKEAAFQTVEPLLALIGAKVEFLGTSGSGSVAKLINQYLVGVHSLAAAEAMVTGAALGLDSEQLYHILKVSYGNSRMLERHMEQYVLPGNFEPGGALKYLHKDVKLANKLVEAAGLDQSTGALAESVLSEAINEGLGDFDMASVIKLLEKKGQVEVKREK</sequence>
<evidence type="ECO:0000259" key="5">
    <source>
        <dbReference type="Pfam" id="PF03446"/>
    </source>
</evidence>
<evidence type="ECO:0000256" key="2">
    <source>
        <dbReference type="ARBA" id="ARBA00023002"/>
    </source>
</evidence>
<evidence type="ECO:0000256" key="3">
    <source>
        <dbReference type="ARBA" id="ARBA00023027"/>
    </source>
</evidence>
<organism evidence="7 8">
    <name type="scientific">Halalkalibacter oceani</name>
    <dbReference type="NCBI Taxonomy" id="1653776"/>
    <lineage>
        <taxon>Bacteria</taxon>
        <taxon>Bacillati</taxon>
        <taxon>Bacillota</taxon>
        <taxon>Bacilli</taxon>
        <taxon>Bacillales</taxon>
        <taxon>Bacillaceae</taxon>
        <taxon>Halalkalibacter</taxon>
    </lineage>
</organism>
<dbReference type="PANTHER" id="PTHR43060:SF15">
    <property type="entry name" value="3-HYDROXYISOBUTYRATE DEHYDROGENASE-LIKE 1, MITOCHONDRIAL-RELATED"/>
    <property type="match status" value="1"/>
</dbReference>
<dbReference type="Gene3D" id="3.40.50.720">
    <property type="entry name" value="NAD(P)-binding Rossmann-like Domain"/>
    <property type="match status" value="1"/>
</dbReference>
<dbReference type="InterPro" id="IPR013328">
    <property type="entry name" value="6PGD_dom2"/>
</dbReference>
<accession>A0A9X2DTP9</accession>
<dbReference type="GO" id="GO:0051287">
    <property type="term" value="F:NAD binding"/>
    <property type="evidence" value="ECO:0007669"/>
    <property type="project" value="InterPro"/>
</dbReference>
<evidence type="ECO:0000313" key="8">
    <source>
        <dbReference type="Proteomes" id="UP001139179"/>
    </source>
</evidence>
<dbReference type="InterPro" id="IPR008927">
    <property type="entry name" value="6-PGluconate_DH-like_C_sf"/>
</dbReference>